<dbReference type="PROSITE" id="PS00216">
    <property type="entry name" value="SUGAR_TRANSPORT_1"/>
    <property type="match status" value="1"/>
</dbReference>
<keyword evidence="9" id="KW-1185">Reference proteome</keyword>
<evidence type="ECO:0000256" key="4">
    <source>
        <dbReference type="ARBA" id="ARBA00022989"/>
    </source>
</evidence>
<dbReference type="EMBL" id="FPBV01000002">
    <property type="protein sequence ID" value="SFU44045.1"/>
    <property type="molecule type" value="Genomic_DNA"/>
</dbReference>
<dbReference type="PANTHER" id="PTHR23508:SF10">
    <property type="entry name" value="CARBOXYLIC ACID TRANSPORTER PROTEIN HOMOLOG"/>
    <property type="match status" value="1"/>
</dbReference>
<keyword evidence="4 6" id="KW-1133">Transmembrane helix</keyword>
<dbReference type="OrthoDB" id="9787026at2"/>
<feature type="transmembrane region" description="Helical" evidence="6">
    <location>
        <begin position="434"/>
        <end position="452"/>
    </location>
</feature>
<feature type="domain" description="Major facilitator superfamily (MFS) profile" evidence="7">
    <location>
        <begin position="25"/>
        <end position="482"/>
    </location>
</feature>
<dbReference type="STRING" id="392015.SAMN05421543_10226"/>
<dbReference type="Proteomes" id="UP000183508">
    <property type="component" value="Unassembled WGS sequence"/>
</dbReference>
<accession>A0A1I7G6F7</accession>
<dbReference type="PROSITE" id="PS50850">
    <property type="entry name" value="MFS"/>
    <property type="match status" value="1"/>
</dbReference>
<evidence type="ECO:0000256" key="2">
    <source>
        <dbReference type="ARBA" id="ARBA00022448"/>
    </source>
</evidence>
<keyword evidence="5 6" id="KW-0472">Membrane</keyword>
<evidence type="ECO:0000256" key="6">
    <source>
        <dbReference type="SAM" id="Phobius"/>
    </source>
</evidence>
<keyword evidence="3 6" id="KW-0812">Transmembrane</keyword>
<feature type="transmembrane region" description="Helical" evidence="6">
    <location>
        <begin position="94"/>
        <end position="112"/>
    </location>
</feature>
<feature type="transmembrane region" description="Helical" evidence="6">
    <location>
        <begin position="368"/>
        <end position="386"/>
    </location>
</feature>
<dbReference type="AlphaFoldDB" id="A0A1I7G6F7"/>
<feature type="transmembrane region" description="Helical" evidence="6">
    <location>
        <begin position="179"/>
        <end position="199"/>
    </location>
</feature>
<dbReference type="CDD" id="cd17316">
    <property type="entry name" value="MFS_SV2_like"/>
    <property type="match status" value="1"/>
</dbReference>
<dbReference type="GO" id="GO:0046943">
    <property type="term" value="F:carboxylic acid transmembrane transporter activity"/>
    <property type="evidence" value="ECO:0007669"/>
    <property type="project" value="TreeGrafter"/>
</dbReference>
<dbReference type="RefSeq" id="WP_074949358.1">
    <property type="nucleotide sequence ID" value="NZ_FPBV01000002.1"/>
</dbReference>
<dbReference type="InterPro" id="IPR011701">
    <property type="entry name" value="MFS"/>
</dbReference>
<protein>
    <submittedName>
        <fullName evidence="8">MFS transporter, putative metabolite:H+ symporter</fullName>
    </submittedName>
</protein>
<evidence type="ECO:0000313" key="9">
    <source>
        <dbReference type="Proteomes" id="UP000183508"/>
    </source>
</evidence>
<comment type="subcellular location">
    <subcellularLocation>
        <location evidence="1">Cell membrane</location>
        <topology evidence="1">Multi-pass membrane protein</topology>
    </subcellularLocation>
</comment>
<evidence type="ECO:0000256" key="3">
    <source>
        <dbReference type="ARBA" id="ARBA00022692"/>
    </source>
</evidence>
<keyword evidence="2" id="KW-0813">Transport</keyword>
<proteinExistence type="predicted"/>
<feature type="transmembrane region" description="Helical" evidence="6">
    <location>
        <begin position="25"/>
        <end position="52"/>
    </location>
</feature>
<gene>
    <name evidence="8" type="ORF">SAMN05421543_10226</name>
</gene>
<dbReference type="Pfam" id="PF07690">
    <property type="entry name" value="MFS_1"/>
    <property type="match status" value="1"/>
</dbReference>
<feature type="transmembrane region" description="Helical" evidence="6">
    <location>
        <begin position="392"/>
        <end position="413"/>
    </location>
</feature>
<dbReference type="InterPro" id="IPR036259">
    <property type="entry name" value="MFS_trans_sf"/>
</dbReference>
<evidence type="ECO:0000313" key="8">
    <source>
        <dbReference type="EMBL" id="SFU44045.1"/>
    </source>
</evidence>
<reference evidence="9" key="1">
    <citation type="submission" date="2016-10" db="EMBL/GenBank/DDBJ databases">
        <authorList>
            <person name="Varghese N."/>
        </authorList>
    </citation>
    <scope>NUCLEOTIDE SEQUENCE [LARGE SCALE GENOMIC DNA]</scope>
    <source>
        <strain evidence="9">DSM 17980</strain>
    </source>
</reference>
<feature type="transmembrane region" description="Helical" evidence="6">
    <location>
        <begin position="458"/>
        <end position="479"/>
    </location>
</feature>
<organism evidence="8 9">
    <name type="scientific">Alicyclobacillus macrosporangiidus</name>
    <dbReference type="NCBI Taxonomy" id="392015"/>
    <lineage>
        <taxon>Bacteria</taxon>
        <taxon>Bacillati</taxon>
        <taxon>Bacillota</taxon>
        <taxon>Bacilli</taxon>
        <taxon>Bacillales</taxon>
        <taxon>Alicyclobacillaceae</taxon>
        <taxon>Alicyclobacillus</taxon>
    </lineage>
</organism>
<feature type="transmembrane region" description="Helical" evidence="6">
    <location>
        <begin position="149"/>
        <end position="173"/>
    </location>
</feature>
<feature type="transmembrane region" description="Helical" evidence="6">
    <location>
        <begin position="64"/>
        <end position="82"/>
    </location>
</feature>
<sequence>MGQFSGTLAGARLDRLPMTKRHYSVMFLLAGGGFFDGFDIYLAGSVLAAMVATHFSTVGQNAQFISATFFGLLLGALGAAALGDRFGRRFTSRYSLLVYGLATVACAVVPSLQGLLAARFVAGLGLGAVIVTSYGLWVEFVPKRSRGFWTGMMSFIINLSQPAAALAALLLIPHYGWRSLFWIAGIPPLIIWLLQVLYLPESPRWLEIKGRHHEAEAVLRQFERGVEGLTPLAAGDAGAGVDGEAAAGARAAVDGETADGPAGAAVAARAARDPASGSEGTAGAADGHPARAVSLWSPGVRKITVLSIIVSVLTLVTWYTFTAWIPTFFVQQGISQVKTFTFSFVIMLGAIPGNALAAWLSDRVGRKWTLAIISITLAVLGVLYGYSTTPAAIMTLGFLFVAGGNILIAIILASYIPEMFPTSVRMAGSSLANAFGRAGTIVSPYMIAYLFQQGGQYAVFWTSFAMYLVMAACILWLGLETKKKSLEEIEREERAGVGVVGTGSAATEV</sequence>
<feature type="transmembrane region" description="Helical" evidence="6">
    <location>
        <begin position="341"/>
        <end position="361"/>
    </location>
</feature>
<evidence type="ECO:0000259" key="7">
    <source>
        <dbReference type="PROSITE" id="PS50850"/>
    </source>
</evidence>
<evidence type="ECO:0000256" key="1">
    <source>
        <dbReference type="ARBA" id="ARBA00004651"/>
    </source>
</evidence>
<dbReference type="InterPro" id="IPR005829">
    <property type="entry name" value="Sugar_transporter_CS"/>
</dbReference>
<dbReference type="Gene3D" id="1.20.1250.20">
    <property type="entry name" value="MFS general substrate transporter like domains"/>
    <property type="match status" value="1"/>
</dbReference>
<dbReference type="PROSITE" id="PS00217">
    <property type="entry name" value="SUGAR_TRANSPORT_2"/>
    <property type="match status" value="1"/>
</dbReference>
<dbReference type="InterPro" id="IPR020846">
    <property type="entry name" value="MFS_dom"/>
</dbReference>
<dbReference type="eggNOG" id="COG2814">
    <property type="taxonomic scope" value="Bacteria"/>
</dbReference>
<dbReference type="GO" id="GO:0005886">
    <property type="term" value="C:plasma membrane"/>
    <property type="evidence" value="ECO:0007669"/>
    <property type="project" value="UniProtKB-SubCell"/>
</dbReference>
<evidence type="ECO:0000256" key="5">
    <source>
        <dbReference type="ARBA" id="ARBA00023136"/>
    </source>
</evidence>
<name>A0A1I7G6F7_9BACL</name>
<feature type="transmembrane region" description="Helical" evidence="6">
    <location>
        <begin position="303"/>
        <end position="321"/>
    </location>
</feature>
<dbReference type="SUPFAM" id="SSF103473">
    <property type="entry name" value="MFS general substrate transporter"/>
    <property type="match status" value="1"/>
</dbReference>
<dbReference type="PANTHER" id="PTHR23508">
    <property type="entry name" value="CARBOXYLIC ACID TRANSPORTER PROTEIN HOMOLOG"/>
    <property type="match status" value="1"/>
</dbReference>
<feature type="transmembrane region" description="Helical" evidence="6">
    <location>
        <begin position="118"/>
        <end position="137"/>
    </location>
</feature>